<proteinExistence type="predicted"/>
<name>A0A0N4WBZ8_HAEPC</name>
<dbReference type="Proteomes" id="UP000268014">
    <property type="component" value="Unassembled WGS sequence"/>
</dbReference>
<evidence type="ECO:0000313" key="3">
    <source>
        <dbReference type="Proteomes" id="UP000268014"/>
    </source>
</evidence>
<evidence type="ECO:0000313" key="2">
    <source>
        <dbReference type="EMBL" id="VDO33564.1"/>
    </source>
</evidence>
<protein>
    <submittedName>
        <fullName evidence="4">Secreted protein</fullName>
    </submittedName>
</protein>
<evidence type="ECO:0000313" key="4">
    <source>
        <dbReference type="WBParaSite" id="HPLM_0000800301-mRNA-1"/>
    </source>
</evidence>
<gene>
    <name evidence="2" type="ORF">HPLM_LOCUS7995</name>
</gene>
<organism evidence="4">
    <name type="scientific">Haemonchus placei</name>
    <name type="common">Barber's pole worm</name>
    <dbReference type="NCBI Taxonomy" id="6290"/>
    <lineage>
        <taxon>Eukaryota</taxon>
        <taxon>Metazoa</taxon>
        <taxon>Ecdysozoa</taxon>
        <taxon>Nematoda</taxon>
        <taxon>Chromadorea</taxon>
        <taxon>Rhabditida</taxon>
        <taxon>Rhabditina</taxon>
        <taxon>Rhabditomorpha</taxon>
        <taxon>Strongyloidea</taxon>
        <taxon>Trichostrongylidae</taxon>
        <taxon>Haemonchus</taxon>
    </lineage>
</organism>
<evidence type="ECO:0000256" key="1">
    <source>
        <dbReference type="SAM" id="SignalP"/>
    </source>
</evidence>
<keyword evidence="1" id="KW-0732">Signal</keyword>
<dbReference type="EMBL" id="UZAF01016764">
    <property type="protein sequence ID" value="VDO33564.1"/>
    <property type="molecule type" value="Genomic_DNA"/>
</dbReference>
<sequence length="110" mass="11948">MLVAEDAVTLATFLFTLLLSQPHCSCQTFVYDLVGWILYALLRVAKAEEAGPGDMRLVGTGINVAMAETEASTTLVGRASLVLQRAEKVHPVVGCFLKNCLQHSPFQRTP</sequence>
<dbReference type="WBParaSite" id="HPLM_0000800301-mRNA-1">
    <property type="protein sequence ID" value="HPLM_0000800301-mRNA-1"/>
    <property type="gene ID" value="HPLM_0000800301"/>
</dbReference>
<reference evidence="4" key="1">
    <citation type="submission" date="2017-02" db="UniProtKB">
        <authorList>
            <consortium name="WormBaseParasite"/>
        </authorList>
    </citation>
    <scope>IDENTIFICATION</scope>
</reference>
<keyword evidence="3" id="KW-1185">Reference proteome</keyword>
<feature type="signal peptide" evidence="1">
    <location>
        <begin position="1"/>
        <end position="26"/>
    </location>
</feature>
<feature type="chain" id="PRO_5043123567" evidence="1">
    <location>
        <begin position="27"/>
        <end position="110"/>
    </location>
</feature>
<dbReference type="AlphaFoldDB" id="A0A0N4WBZ8"/>
<reference evidence="2 3" key="2">
    <citation type="submission" date="2018-11" db="EMBL/GenBank/DDBJ databases">
        <authorList>
            <consortium name="Pathogen Informatics"/>
        </authorList>
    </citation>
    <scope>NUCLEOTIDE SEQUENCE [LARGE SCALE GENOMIC DNA]</scope>
    <source>
        <strain evidence="2 3">MHpl1</strain>
    </source>
</reference>
<accession>A0A0N4WBZ8</accession>